<accession>A0AAV2TV51</accession>
<evidence type="ECO:0000256" key="1">
    <source>
        <dbReference type="SAM" id="MobiDB-lite"/>
    </source>
</evidence>
<dbReference type="CDD" id="cd00130">
    <property type="entry name" value="PAS"/>
    <property type="match status" value="1"/>
</dbReference>
<name>A0AAV2TV51_CALDB</name>
<organism evidence="2 3">
    <name type="scientific">Calicophoron daubneyi</name>
    <name type="common">Rumen fluke</name>
    <name type="synonym">Paramphistomum daubneyi</name>
    <dbReference type="NCBI Taxonomy" id="300641"/>
    <lineage>
        <taxon>Eukaryota</taxon>
        <taxon>Metazoa</taxon>
        <taxon>Spiralia</taxon>
        <taxon>Lophotrochozoa</taxon>
        <taxon>Platyhelminthes</taxon>
        <taxon>Trematoda</taxon>
        <taxon>Digenea</taxon>
        <taxon>Plagiorchiida</taxon>
        <taxon>Pronocephalata</taxon>
        <taxon>Paramphistomoidea</taxon>
        <taxon>Paramphistomidae</taxon>
        <taxon>Calicophoron</taxon>
    </lineage>
</organism>
<protein>
    <recommendedName>
        <fullName evidence="4">PAS domain-containing protein</fullName>
    </recommendedName>
</protein>
<dbReference type="AlphaFoldDB" id="A0AAV2TV51"/>
<dbReference type="Proteomes" id="UP001497525">
    <property type="component" value="Unassembled WGS sequence"/>
</dbReference>
<dbReference type="SUPFAM" id="SSF55785">
    <property type="entry name" value="PYP-like sensor domain (PAS domain)"/>
    <property type="match status" value="1"/>
</dbReference>
<gene>
    <name evidence="2" type="ORF">CDAUBV1_LOCUS16547</name>
</gene>
<feature type="region of interest" description="Disordered" evidence="1">
    <location>
        <begin position="29"/>
        <end position="51"/>
    </location>
</feature>
<dbReference type="InterPro" id="IPR035965">
    <property type="entry name" value="PAS-like_dom_sf"/>
</dbReference>
<proteinExistence type="predicted"/>
<comment type="caution">
    <text evidence="2">The sequence shown here is derived from an EMBL/GenBank/DDBJ whole genome shotgun (WGS) entry which is preliminary data.</text>
</comment>
<feature type="compositionally biased region" description="Low complexity" evidence="1">
    <location>
        <begin position="610"/>
        <end position="623"/>
    </location>
</feature>
<feature type="compositionally biased region" description="Polar residues" evidence="1">
    <location>
        <begin position="29"/>
        <end position="44"/>
    </location>
</feature>
<feature type="region of interest" description="Disordered" evidence="1">
    <location>
        <begin position="560"/>
        <end position="623"/>
    </location>
</feature>
<evidence type="ECO:0008006" key="4">
    <source>
        <dbReference type="Google" id="ProtNLM"/>
    </source>
</evidence>
<sequence>MVSPADLETFRNFELNTLRMQVSQTNNKLQQKGSNVNPWKSDSATVGPRAGSGKRAYAKAFPSNRSHLSCSSARGSRKVKCRNRCTDTIKSATTQRKHNVRSVKALPSSLDRQLSSSSIVQRLYNPSARGARISGTGQKDRVSNGSWVNGIDPKTLQRNSSQLLTREDPSHRRRGRVRSGYRQYLEQINSENLYKYAVNNSDCLKTIAERRAEIRREKSRLAAQIRRNRESQNLMLLQNALPISTEVLGSRGLPVPSSDPSLSSIDLLSLFRDDQQETDVKHLLPTKHLSNGNRAFFSSDFLSTLNETGASSLSVNLEKSDILRITGYTLFLLDHIYPHLGTSASPALSLDSRSLYGLLVDLEDMHIVYVTPALAEALDWAWVDLIGASVHDIVKTGNSVLNLLTLAGYDESNEVCANTHMGRSEPDTGLGNAMPDSFQFIFLRRRFRFPVIYTSSPSSSDLPEDLELPCFPSLTRTSRNRNPRCGMGKKCTRPVAPGEYSPYFCPSPDVPILRSERKDNFIGGSPVDNSAAELAFYCWRTFTINPPPTLEMVASPAYRCGGPHSSHPSPDSISGLAPPSVKTEPTYADSCSSDEECKHASQRTVQPTGSNGCSSSSSSISNSNRSVKPLQIYLLQPLTSDQFTSWPTEALDSVIVDSELKPPMGVDKSGLIAVKPTHDKNREHLKKHSKKRGGHRVMNHREENRVLLDDTPGRKQPLSSLVSELTPPIFDSPAPFPTGDTSVGSHSAVPNDSNSVLQKSFIGLDSLLNVGIVSESLKSLLNITKDEEILGRSFLEFVHLDDLGRIAEIMFSVIDQSTGFAWSPVYRLDVSKPNTKSTKSYRWVRTLIRSGSKEFALMCWHQNAGCEMCNEQGASLSNSPADLMSPSAYQSWDRISTVNVDNKITPPLSPLSRSPVVAHSPLAKKLSQPRPLRLVYISPGSSWPIDHASYTERVPLRVFDPVPGVVCPRAAAPSHLGEQHRRTSKRTPKETNYTLVRSGQRLRNNHLSSPAPFPGPMASPPYYYPLRIVQRPDANPPRYMVNDRLHLAPTKVHTKLTPILFKRTTVGLPPSSSYHSRTVESWQSEDRWSSLLDATLSESSHGSSTSNCPSPAELNFTECPTRNTETMEVSTSMMMLSPFHSPTVDELAHAGLDDGDYYTCSEDGGGQSICCDLPISCASMYEENHTMMANIPLSNEVQLDLKLCDLS</sequence>
<evidence type="ECO:0000313" key="3">
    <source>
        <dbReference type="Proteomes" id="UP001497525"/>
    </source>
</evidence>
<feature type="compositionally biased region" description="Low complexity" evidence="1">
    <location>
        <begin position="561"/>
        <end position="575"/>
    </location>
</feature>
<evidence type="ECO:0000313" key="2">
    <source>
        <dbReference type="EMBL" id="CAL5141292.1"/>
    </source>
</evidence>
<dbReference type="Gene3D" id="3.30.450.20">
    <property type="entry name" value="PAS domain"/>
    <property type="match status" value="1"/>
</dbReference>
<dbReference type="InterPro" id="IPR000014">
    <property type="entry name" value="PAS"/>
</dbReference>
<feature type="region of interest" description="Disordered" evidence="1">
    <location>
        <begin position="129"/>
        <end position="177"/>
    </location>
</feature>
<dbReference type="EMBL" id="CAXLJL010000834">
    <property type="protein sequence ID" value="CAL5141292.1"/>
    <property type="molecule type" value="Genomic_DNA"/>
</dbReference>
<reference evidence="2" key="1">
    <citation type="submission" date="2024-06" db="EMBL/GenBank/DDBJ databases">
        <authorList>
            <person name="Liu X."/>
            <person name="Lenzi L."/>
            <person name="Haldenby T S."/>
            <person name="Uol C."/>
        </authorList>
    </citation>
    <scope>NUCLEOTIDE SEQUENCE</scope>
</reference>